<keyword evidence="3" id="KW-0813">Transport</keyword>
<gene>
    <name evidence="9" type="ORF">SAMN05216266_114177</name>
</gene>
<feature type="transmembrane region" description="Helical" evidence="8">
    <location>
        <begin position="328"/>
        <end position="345"/>
    </location>
</feature>
<dbReference type="GO" id="GO:0033214">
    <property type="term" value="P:siderophore-iron import into cell"/>
    <property type="evidence" value="ECO:0007669"/>
    <property type="project" value="TreeGrafter"/>
</dbReference>
<feature type="transmembrane region" description="Helical" evidence="8">
    <location>
        <begin position="31"/>
        <end position="51"/>
    </location>
</feature>
<dbReference type="EMBL" id="FOKG01000014">
    <property type="protein sequence ID" value="SFB50364.1"/>
    <property type="molecule type" value="Genomic_DNA"/>
</dbReference>
<dbReference type="RefSeq" id="WP_218160406.1">
    <property type="nucleotide sequence ID" value="NZ_FOKG01000014.1"/>
</dbReference>
<dbReference type="GO" id="GO:0005886">
    <property type="term" value="C:plasma membrane"/>
    <property type="evidence" value="ECO:0007669"/>
    <property type="project" value="UniProtKB-SubCell"/>
</dbReference>
<dbReference type="Proteomes" id="UP000243799">
    <property type="component" value="Unassembled WGS sequence"/>
</dbReference>
<accession>A0A1I1BJ02</accession>
<dbReference type="Gene3D" id="1.10.3470.10">
    <property type="entry name" value="ABC transporter involved in vitamin B12 uptake, BtuC"/>
    <property type="match status" value="1"/>
</dbReference>
<proteinExistence type="inferred from homology"/>
<evidence type="ECO:0000313" key="10">
    <source>
        <dbReference type="Proteomes" id="UP000243799"/>
    </source>
</evidence>
<dbReference type="PANTHER" id="PTHR30472">
    <property type="entry name" value="FERRIC ENTEROBACTIN TRANSPORT SYSTEM PERMEASE PROTEIN"/>
    <property type="match status" value="1"/>
</dbReference>
<dbReference type="PANTHER" id="PTHR30472:SF24">
    <property type="entry name" value="FERRIC ENTEROBACTIN TRANSPORT SYSTEM PERMEASE PROTEIN FEPG"/>
    <property type="match status" value="1"/>
</dbReference>
<evidence type="ECO:0000256" key="3">
    <source>
        <dbReference type="ARBA" id="ARBA00022448"/>
    </source>
</evidence>
<comment type="similarity">
    <text evidence="2">Belongs to the binding-protein-dependent transport system permease family. FecCD subfamily.</text>
</comment>
<evidence type="ECO:0000256" key="5">
    <source>
        <dbReference type="ARBA" id="ARBA00022692"/>
    </source>
</evidence>
<evidence type="ECO:0000256" key="6">
    <source>
        <dbReference type="ARBA" id="ARBA00022989"/>
    </source>
</evidence>
<evidence type="ECO:0000256" key="2">
    <source>
        <dbReference type="ARBA" id="ARBA00007935"/>
    </source>
</evidence>
<feature type="transmembrane region" description="Helical" evidence="8">
    <location>
        <begin position="126"/>
        <end position="156"/>
    </location>
</feature>
<sequence>MIVHADLSRGERRPVVRLGGAVTLPVHRRSVLLTVALVLAVGLASVATLTIGKAGIPLAELPAALAGGAEGSAEFVLERLRGPRLVVAIGTGLALGMAGALFQSVARNPLGSPDVIGVGSGAGAGAAFFGLLAPGLIPVPVGAVLGGGAAVLLVYVSTGSGFRHPGRLIVAGIGVAAMSAAFTHYVVYVAARDSANVLSAYLNGSLAARSWEHAGTIWLALAVVVPAVLMLAGRVAVTELGDELADSLGAGPRSARVWAIVASVALSAAAVSVAGPIAFVALTAPNIAKRLSGAPGANLVSSGLTGALLLVLADLAAQHSPIGERLPVGIFTMAIGGVYLGHLLIHEWRKGVL</sequence>
<name>A0A1I1BJ02_9PSEU</name>
<dbReference type="Pfam" id="PF01032">
    <property type="entry name" value="FecCD"/>
    <property type="match status" value="1"/>
</dbReference>
<keyword evidence="6 8" id="KW-1133">Transmembrane helix</keyword>
<organism evidence="9 10">
    <name type="scientific">Amycolatopsis marina</name>
    <dbReference type="NCBI Taxonomy" id="490629"/>
    <lineage>
        <taxon>Bacteria</taxon>
        <taxon>Bacillati</taxon>
        <taxon>Actinomycetota</taxon>
        <taxon>Actinomycetes</taxon>
        <taxon>Pseudonocardiales</taxon>
        <taxon>Pseudonocardiaceae</taxon>
        <taxon>Amycolatopsis</taxon>
    </lineage>
</organism>
<evidence type="ECO:0000256" key="4">
    <source>
        <dbReference type="ARBA" id="ARBA00022475"/>
    </source>
</evidence>
<feature type="transmembrane region" description="Helical" evidence="8">
    <location>
        <begin position="217"/>
        <end position="237"/>
    </location>
</feature>
<keyword evidence="4" id="KW-1003">Cell membrane</keyword>
<evidence type="ECO:0000313" key="9">
    <source>
        <dbReference type="EMBL" id="SFB50364.1"/>
    </source>
</evidence>
<dbReference type="GO" id="GO:0022857">
    <property type="term" value="F:transmembrane transporter activity"/>
    <property type="evidence" value="ECO:0007669"/>
    <property type="project" value="InterPro"/>
</dbReference>
<evidence type="ECO:0000256" key="1">
    <source>
        <dbReference type="ARBA" id="ARBA00004651"/>
    </source>
</evidence>
<reference evidence="10" key="1">
    <citation type="submission" date="2016-10" db="EMBL/GenBank/DDBJ databases">
        <authorList>
            <person name="Varghese N."/>
            <person name="Submissions S."/>
        </authorList>
    </citation>
    <scope>NUCLEOTIDE SEQUENCE [LARGE SCALE GENOMIC DNA]</scope>
    <source>
        <strain evidence="10">CGMCC 4.3568</strain>
    </source>
</reference>
<feature type="transmembrane region" description="Helical" evidence="8">
    <location>
        <begin position="85"/>
        <end position="106"/>
    </location>
</feature>
<feature type="transmembrane region" description="Helical" evidence="8">
    <location>
        <begin position="257"/>
        <end position="284"/>
    </location>
</feature>
<evidence type="ECO:0000256" key="7">
    <source>
        <dbReference type="ARBA" id="ARBA00023136"/>
    </source>
</evidence>
<protein>
    <submittedName>
        <fullName evidence="9">Iron complex transport system permease protein</fullName>
    </submittedName>
</protein>
<evidence type="ECO:0000256" key="8">
    <source>
        <dbReference type="SAM" id="Phobius"/>
    </source>
</evidence>
<dbReference type="AlphaFoldDB" id="A0A1I1BJ02"/>
<keyword evidence="5 8" id="KW-0812">Transmembrane</keyword>
<dbReference type="InterPro" id="IPR037294">
    <property type="entry name" value="ABC_BtuC-like"/>
</dbReference>
<comment type="subcellular location">
    <subcellularLocation>
        <location evidence="1">Cell membrane</location>
        <topology evidence="1">Multi-pass membrane protein</topology>
    </subcellularLocation>
</comment>
<feature type="transmembrane region" description="Helical" evidence="8">
    <location>
        <begin position="168"/>
        <end position="191"/>
    </location>
</feature>
<feature type="transmembrane region" description="Helical" evidence="8">
    <location>
        <begin position="296"/>
        <end position="316"/>
    </location>
</feature>
<dbReference type="SUPFAM" id="SSF81345">
    <property type="entry name" value="ABC transporter involved in vitamin B12 uptake, BtuC"/>
    <property type="match status" value="1"/>
</dbReference>
<keyword evidence="10" id="KW-1185">Reference proteome</keyword>
<keyword evidence="7 8" id="KW-0472">Membrane</keyword>
<dbReference type="STRING" id="490629.SAMN05216266_114177"/>
<dbReference type="InterPro" id="IPR000522">
    <property type="entry name" value="ABC_transptr_permease_BtuC"/>
</dbReference>